<feature type="domain" description="Aminoglycoside phosphotransferase" evidence="10">
    <location>
        <begin position="27"/>
        <end position="260"/>
    </location>
</feature>
<evidence type="ECO:0000259" key="10">
    <source>
        <dbReference type="Pfam" id="PF01636"/>
    </source>
</evidence>
<protein>
    <recommendedName>
        <fullName evidence="8 9">Homoserine kinase</fullName>
        <shortName evidence="8">HK</shortName>
        <shortName evidence="8">HSK</shortName>
        <ecNumber evidence="8 9">2.7.1.39</ecNumber>
    </recommendedName>
</protein>
<comment type="catalytic activity">
    <reaction evidence="8">
        <text>L-homoserine + ATP = O-phospho-L-homoserine + ADP + H(+)</text>
        <dbReference type="Rhea" id="RHEA:13985"/>
        <dbReference type="ChEBI" id="CHEBI:15378"/>
        <dbReference type="ChEBI" id="CHEBI:30616"/>
        <dbReference type="ChEBI" id="CHEBI:57476"/>
        <dbReference type="ChEBI" id="CHEBI:57590"/>
        <dbReference type="ChEBI" id="CHEBI:456216"/>
        <dbReference type="EC" id="2.7.1.39"/>
    </reaction>
</comment>
<keyword evidence="2 8" id="KW-0808">Transferase</keyword>
<proteinExistence type="inferred from homology"/>
<dbReference type="SUPFAM" id="SSF56112">
    <property type="entry name" value="Protein kinase-like (PK-like)"/>
    <property type="match status" value="1"/>
</dbReference>
<keyword evidence="1 8" id="KW-0028">Amino-acid biosynthesis</keyword>
<dbReference type="PANTHER" id="PTHR21064:SF6">
    <property type="entry name" value="AMINOGLYCOSIDE PHOSPHOTRANSFERASE DOMAIN-CONTAINING PROTEIN"/>
    <property type="match status" value="1"/>
</dbReference>
<dbReference type="GO" id="GO:0004413">
    <property type="term" value="F:homoserine kinase activity"/>
    <property type="evidence" value="ECO:0007669"/>
    <property type="project" value="UniProtKB-UniRule"/>
</dbReference>
<dbReference type="Proteomes" id="UP000184226">
    <property type="component" value="Unassembled WGS sequence"/>
</dbReference>
<comment type="pathway">
    <text evidence="8">Amino-acid biosynthesis; L-threonine biosynthesis; L-threonine from L-aspartate: step 4/5.</text>
</comment>
<dbReference type="InterPro" id="IPR005280">
    <property type="entry name" value="Homoserine_kinase_II"/>
</dbReference>
<dbReference type="AlphaFoldDB" id="A0A1M5M928"/>
<dbReference type="STRING" id="658167.SAMN04488135_101155"/>
<keyword evidence="4 8" id="KW-0547">Nucleotide-binding</keyword>
<evidence type="ECO:0000256" key="7">
    <source>
        <dbReference type="ARBA" id="ARBA00038240"/>
    </source>
</evidence>
<reference evidence="11 12" key="1">
    <citation type="submission" date="2016-11" db="EMBL/GenBank/DDBJ databases">
        <authorList>
            <person name="Jaros S."/>
            <person name="Januszkiewicz K."/>
            <person name="Wedrychowicz H."/>
        </authorList>
    </citation>
    <scope>NUCLEOTIDE SEQUENCE [LARGE SCALE GENOMIC DNA]</scope>
    <source>
        <strain evidence="11 12">CGMCC 1.10190</strain>
    </source>
</reference>
<evidence type="ECO:0000256" key="5">
    <source>
        <dbReference type="ARBA" id="ARBA00022777"/>
    </source>
</evidence>
<dbReference type="Gene3D" id="3.30.200.20">
    <property type="entry name" value="Phosphorylase Kinase, domain 1"/>
    <property type="match status" value="1"/>
</dbReference>
<keyword evidence="12" id="KW-1185">Reference proteome</keyword>
<dbReference type="GO" id="GO:0009088">
    <property type="term" value="P:threonine biosynthetic process"/>
    <property type="evidence" value="ECO:0007669"/>
    <property type="project" value="UniProtKB-UniRule"/>
</dbReference>
<sequence>MAVFTPVSDNDARELLTRYTLGDLVSLRGITAGIENTNYFLTTTQGEYVLTLFEVLTYEQLPFYIELMHHLAQRHIPVPQPQTLRDGTRLTLLHGKPCAIVTRLSGGYEPAPSAAHCALAGATLARAHLAARDFAIRQPNLRGLPWWQETIPKVLPFLSGEQAALIRQTLEEQTLFAASAAYRSLPSGPAHCDLFRDNVLFDGTFEMPRMGGFIDFYFAGCDTWLFDVAVSVNDWCIERHTGVFETSKLQAWLDAYAAVRSFTAEEKAAWPTLLQAAALRFWVSRLYDFYLPRPAQTLKPHDPTHFERILRERRKTPALALP</sequence>
<dbReference type="InterPro" id="IPR002575">
    <property type="entry name" value="Aminoglycoside_PTrfase"/>
</dbReference>
<dbReference type="NCBIfam" id="NF003558">
    <property type="entry name" value="PRK05231.1"/>
    <property type="match status" value="1"/>
</dbReference>
<accession>A0A1M5M928</accession>
<dbReference type="HAMAP" id="MF_00301">
    <property type="entry name" value="Homoser_kinase_2"/>
    <property type="match status" value="1"/>
</dbReference>
<gene>
    <name evidence="8" type="primary">thrB</name>
    <name evidence="11" type="ORF">SAMN04488135_101155</name>
</gene>
<evidence type="ECO:0000256" key="4">
    <source>
        <dbReference type="ARBA" id="ARBA00022741"/>
    </source>
</evidence>
<dbReference type="EMBL" id="FQXE01000001">
    <property type="protein sequence ID" value="SHG73469.1"/>
    <property type="molecule type" value="Genomic_DNA"/>
</dbReference>
<evidence type="ECO:0000256" key="6">
    <source>
        <dbReference type="ARBA" id="ARBA00022840"/>
    </source>
</evidence>
<evidence type="ECO:0000256" key="2">
    <source>
        <dbReference type="ARBA" id="ARBA00022679"/>
    </source>
</evidence>
<dbReference type="InterPro" id="IPR011009">
    <property type="entry name" value="Kinase-like_dom_sf"/>
</dbReference>
<dbReference type="Gene3D" id="3.90.1200.10">
    <property type="match status" value="1"/>
</dbReference>
<keyword evidence="6 8" id="KW-0067">ATP-binding</keyword>
<evidence type="ECO:0000256" key="8">
    <source>
        <dbReference type="HAMAP-Rule" id="MF_00301"/>
    </source>
</evidence>
<name>A0A1M5M928_9BURK</name>
<dbReference type="Pfam" id="PF01636">
    <property type="entry name" value="APH"/>
    <property type="match status" value="1"/>
</dbReference>
<evidence type="ECO:0000256" key="1">
    <source>
        <dbReference type="ARBA" id="ARBA00022605"/>
    </source>
</evidence>
<dbReference type="InterPro" id="IPR050249">
    <property type="entry name" value="Pseudomonas-type_ThrB"/>
</dbReference>
<evidence type="ECO:0000256" key="9">
    <source>
        <dbReference type="NCBIfam" id="TIGR00938"/>
    </source>
</evidence>
<dbReference type="CDD" id="cd05153">
    <property type="entry name" value="HomoserineK_II"/>
    <property type="match status" value="1"/>
</dbReference>
<evidence type="ECO:0000313" key="11">
    <source>
        <dbReference type="EMBL" id="SHG73469.1"/>
    </source>
</evidence>
<keyword evidence="3 8" id="KW-0791">Threonine biosynthesis</keyword>
<organism evidence="11 12">
    <name type="scientific">Pollutimonas bauzanensis</name>
    <dbReference type="NCBI Taxonomy" id="658167"/>
    <lineage>
        <taxon>Bacteria</taxon>
        <taxon>Pseudomonadati</taxon>
        <taxon>Pseudomonadota</taxon>
        <taxon>Betaproteobacteria</taxon>
        <taxon>Burkholderiales</taxon>
        <taxon>Alcaligenaceae</taxon>
        <taxon>Pollutimonas</taxon>
    </lineage>
</organism>
<keyword evidence="5 8" id="KW-0418">Kinase</keyword>
<evidence type="ECO:0000256" key="3">
    <source>
        <dbReference type="ARBA" id="ARBA00022697"/>
    </source>
</evidence>
<dbReference type="EC" id="2.7.1.39" evidence="8 9"/>
<dbReference type="RefSeq" id="WP_073101044.1">
    <property type="nucleotide sequence ID" value="NZ_FQXE01000001.1"/>
</dbReference>
<dbReference type="UniPathway" id="UPA00050">
    <property type="reaction ID" value="UER00064"/>
</dbReference>
<dbReference type="OrthoDB" id="9777460at2"/>
<comment type="similarity">
    <text evidence="7 8">Belongs to the pseudomonas-type ThrB family.</text>
</comment>
<evidence type="ECO:0000313" key="12">
    <source>
        <dbReference type="Proteomes" id="UP000184226"/>
    </source>
</evidence>
<dbReference type="GO" id="GO:0005524">
    <property type="term" value="F:ATP binding"/>
    <property type="evidence" value="ECO:0007669"/>
    <property type="project" value="UniProtKB-KW"/>
</dbReference>
<dbReference type="NCBIfam" id="TIGR00938">
    <property type="entry name" value="thrB_alt"/>
    <property type="match status" value="1"/>
</dbReference>
<dbReference type="PANTHER" id="PTHR21064">
    <property type="entry name" value="AMINOGLYCOSIDE PHOSPHOTRANSFERASE DOMAIN-CONTAINING PROTEIN-RELATED"/>
    <property type="match status" value="1"/>
</dbReference>